<protein>
    <recommendedName>
        <fullName evidence="4">DUF4129 domain-containing protein</fullName>
    </recommendedName>
</protein>
<keyword evidence="3" id="KW-1185">Reference proteome</keyword>
<name>A0ABP8DN46_9ACTN</name>
<gene>
    <name evidence="2" type="ORF">GCM10022255_087620</name>
</gene>
<reference evidence="3" key="1">
    <citation type="journal article" date="2019" name="Int. J. Syst. Evol. Microbiol.">
        <title>The Global Catalogue of Microorganisms (GCM) 10K type strain sequencing project: providing services to taxonomists for standard genome sequencing and annotation.</title>
        <authorList>
            <consortium name="The Broad Institute Genomics Platform"/>
            <consortium name="The Broad Institute Genome Sequencing Center for Infectious Disease"/>
            <person name="Wu L."/>
            <person name="Ma J."/>
        </authorList>
    </citation>
    <scope>NUCLEOTIDE SEQUENCE [LARGE SCALE GENOMIC DNA]</scope>
    <source>
        <strain evidence="3">JCM 17441</strain>
    </source>
</reference>
<dbReference type="Proteomes" id="UP001500620">
    <property type="component" value="Unassembled WGS sequence"/>
</dbReference>
<evidence type="ECO:0008006" key="4">
    <source>
        <dbReference type="Google" id="ProtNLM"/>
    </source>
</evidence>
<keyword evidence="1" id="KW-0472">Membrane</keyword>
<organism evidence="2 3">
    <name type="scientific">Dactylosporangium darangshiense</name>
    <dbReference type="NCBI Taxonomy" id="579108"/>
    <lineage>
        <taxon>Bacteria</taxon>
        <taxon>Bacillati</taxon>
        <taxon>Actinomycetota</taxon>
        <taxon>Actinomycetes</taxon>
        <taxon>Micromonosporales</taxon>
        <taxon>Micromonosporaceae</taxon>
        <taxon>Dactylosporangium</taxon>
    </lineage>
</organism>
<feature type="transmembrane region" description="Helical" evidence="1">
    <location>
        <begin position="12"/>
        <end position="31"/>
    </location>
</feature>
<evidence type="ECO:0000313" key="3">
    <source>
        <dbReference type="Proteomes" id="UP001500620"/>
    </source>
</evidence>
<dbReference type="EMBL" id="BAABAT010000039">
    <property type="protein sequence ID" value="GAA4260142.1"/>
    <property type="molecule type" value="Genomic_DNA"/>
</dbReference>
<keyword evidence="1" id="KW-0812">Transmembrane</keyword>
<keyword evidence="1" id="KW-1133">Transmembrane helix</keyword>
<comment type="caution">
    <text evidence="2">The sequence shown here is derived from an EMBL/GenBank/DDBJ whole genome shotgun (WGS) entry which is preliminary data.</text>
</comment>
<accession>A0ABP8DN46</accession>
<sequence>MYPWDTDGVPAPLVVAALVALAYAALIGAHARVIRRHRVRGAYEPRAALWLASRFGPLPAPADAGERLASTERRATDALLTGALDPAEYRARMTALAAQEARERPLRVSR</sequence>
<evidence type="ECO:0000313" key="2">
    <source>
        <dbReference type="EMBL" id="GAA4260142.1"/>
    </source>
</evidence>
<evidence type="ECO:0000256" key="1">
    <source>
        <dbReference type="SAM" id="Phobius"/>
    </source>
</evidence>
<proteinExistence type="predicted"/>